<accession>A0ACB6ZMA1</accession>
<dbReference type="EMBL" id="MU117984">
    <property type="protein sequence ID" value="KAF9650535.1"/>
    <property type="molecule type" value="Genomic_DNA"/>
</dbReference>
<keyword evidence="2" id="KW-1185">Reference proteome</keyword>
<organism evidence="1 2">
    <name type="scientific">Thelephora ganbajun</name>
    <name type="common">Ganba fungus</name>
    <dbReference type="NCBI Taxonomy" id="370292"/>
    <lineage>
        <taxon>Eukaryota</taxon>
        <taxon>Fungi</taxon>
        <taxon>Dikarya</taxon>
        <taxon>Basidiomycota</taxon>
        <taxon>Agaricomycotina</taxon>
        <taxon>Agaricomycetes</taxon>
        <taxon>Thelephorales</taxon>
        <taxon>Thelephoraceae</taxon>
        <taxon>Thelephora</taxon>
    </lineage>
</organism>
<evidence type="ECO:0000313" key="1">
    <source>
        <dbReference type="EMBL" id="KAF9650535.1"/>
    </source>
</evidence>
<dbReference type="Proteomes" id="UP000886501">
    <property type="component" value="Unassembled WGS sequence"/>
</dbReference>
<reference evidence="1" key="2">
    <citation type="journal article" date="2020" name="Nat. Commun.">
        <title>Large-scale genome sequencing of mycorrhizal fungi provides insights into the early evolution of symbiotic traits.</title>
        <authorList>
            <person name="Miyauchi S."/>
            <person name="Kiss E."/>
            <person name="Kuo A."/>
            <person name="Drula E."/>
            <person name="Kohler A."/>
            <person name="Sanchez-Garcia M."/>
            <person name="Morin E."/>
            <person name="Andreopoulos B."/>
            <person name="Barry K.W."/>
            <person name="Bonito G."/>
            <person name="Buee M."/>
            <person name="Carver A."/>
            <person name="Chen C."/>
            <person name="Cichocki N."/>
            <person name="Clum A."/>
            <person name="Culley D."/>
            <person name="Crous P.W."/>
            <person name="Fauchery L."/>
            <person name="Girlanda M."/>
            <person name="Hayes R.D."/>
            <person name="Keri Z."/>
            <person name="LaButti K."/>
            <person name="Lipzen A."/>
            <person name="Lombard V."/>
            <person name="Magnuson J."/>
            <person name="Maillard F."/>
            <person name="Murat C."/>
            <person name="Nolan M."/>
            <person name="Ohm R.A."/>
            <person name="Pangilinan J."/>
            <person name="Pereira M.F."/>
            <person name="Perotto S."/>
            <person name="Peter M."/>
            <person name="Pfister S."/>
            <person name="Riley R."/>
            <person name="Sitrit Y."/>
            <person name="Stielow J.B."/>
            <person name="Szollosi G."/>
            <person name="Zifcakova L."/>
            <person name="Stursova M."/>
            <person name="Spatafora J.W."/>
            <person name="Tedersoo L."/>
            <person name="Vaario L.M."/>
            <person name="Yamada A."/>
            <person name="Yan M."/>
            <person name="Wang P."/>
            <person name="Xu J."/>
            <person name="Bruns T."/>
            <person name="Baldrian P."/>
            <person name="Vilgalys R."/>
            <person name="Dunand C."/>
            <person name="Henrissat B."/>
            <person name="Grigoriev I.V."/>
            <person name="Hibbett D."/>
            <person name="Nagy L.G."/>
            <person name="Martin F.M."/>
        </authorList>
    </citation>
    <scope>NUCLEOTIDE SEQUENCE</scope>
    <source>
        <strain evidence="1">P2</strain>
    </source>
</reference>
<gene>
    <name evidence="1" type="ORF">BDM02DRAFT_3259719</name>
</gene>
<evidence type="ECO:0000313" key="2">
    <source>
        <dbReference type="Proteomes" id="UP000886501"/>
    </source>
</evidence>
<reference evidence="1" key="1">
    <citation type="submission" date="2019-10" db="EMBL/GenBank/DDBJ databases">
        <authorList>
            <consortium name="DOE Joint Genome Institute"/>
            <person name="Kuo A."/>
            <person name="Miyauchi S."/>
            <person name="Kiss E."/>
            <person name="Drula E."/>
            <person name="Kohler A."/>
            <person name="Sanchez-Garcia M."/>
            <person name="Andreopoulos B."/>
            <person name="Barry K.W."/>
            <person name="Bonito G."/>
            <person name="Buee M."/>
            <person name="Carver A."/>
            <person name="Chen C."/>
            <person name="Cichocki N."/>
            <person name="Clum A."/>
            <person name="Culley D."/>
            <person name="Crous P.W."/>
            <person name="Fauchery L."/>
            <person name="Girlanda M."/>
            <person name="Hayes R."/>
            <person name="Keri Z."/>
            <person name="Labutti K."/>
            <person name="Lipzen A."/>
            <person name="Lombard V."/>
            <person name="Magnuson J."/>
            <person name="Maillard F."/>
            <person name="Morin E."/>
            <person name="Murat C."/>
            <person name="Nolan M."/>
            <person name="Ohm R."/>
            <person name="Pangilinan J."/>
            <person name="Pereira M."/>
            <person name="Perotto S."/>
            <person name="Peter M."/>
            <person name="Riley R."/>
            <person name="Sitrit Y."/>
            <person name="Stielow B."/>
            <person name="Szollosi G."/>
            <person name="Zifcakova L."/>
            <person name="Stursova M."/>
            <person name="Spatafora J.W."/>
            <person name="Tedersoo L."/>
            <person name="Vaario L.-M."/>
            <person name="Yamada A."/>
            <person name="Yan M."/>
            <person name="Wang P."/>
            <person name="Xu J."/>
            <person name="Bruns T."/>
            <person name="Baldrian P."/>
            <person name="Vilgalys R."/>
            <person name="Henrissat B."/>
            <person name="Grigoriev I.V."/>
            <person name="Hibbett D."/>
            <person name="Nagy L.G."/>
            <person name="Martin F.M."/>
        </authorList>
    </citation>
    <scope>NUCLEOTIDE SEQUENCE</scope>
    <source>
        <strain evidence="1">P2</strain>
    </source>
</reference>
<proteinExistence type="predicted"/>
<sequence>MMYPPVAGMLYSGLISFQGVNIPEPQKPVPAEPSSGPNGKTAKSKPTGKIVKRTWDEERANFLARVQSEVPKVRPLRGLTPRWLSQKSTESLQMKLFTQSRAGPDTGRRDVRVPDCIQATYRSLFIRQGGGGPVDEERRIRAEKEQYRRDGTMDPYMRIGCLFEVTGAGGTWPRKDLLNFSSSSRS</sequence>
<protein>
    <submittedName>
        <fullName evidence="1">Uncharacterized protein</fullName>
    </submittedName>
</protein>
<comment type="caution">
    <text evidence="1">The sequence shown here is derived from an EMBL/GenBank/DDBJ whole genome shotgun (WGS) entry which is preliminary data.</text>
</comment>
<name>A0ACB6ZMA1_THEGA</name>